<sequence>MSASGGVPGITHDSGVARTHPGGAVPTAHSPAESA</sequence>
<proteinExistence type="predicted"/>
<organism evidence="1 2">
    <name type="scientific">Rathayibacter tanaceti</name>
    <dbReference type="NCBI Taxonomy" id="1671680"/>
    <lineage>
        <taxon>Bacteria</taxon>
        <taxon>Bacillati</taxon>
        <taxon>Actinomycetota</taxon>
        <taxon>Actinomycetes</taxon>
        <taxon>Micrococcales</taxon>
        <taxon>Microbacteriaceae</taxon>
        <taxon>Rathayibacter</taxon>
    </lineage>
</organism>
<evidence type="ECO:0000313" key="1">
    <source>
        <dbReference type="EMBL" id="KZX20130.1"/>
    </source>
</evidence>
<reference evidence="1 2" key="1">
    <citation type="submission" date="2015-08" db="EMBL/GenBank/DDBJ databases">
        <title>Draft Genome Sequence of Rathayibacter sp. Strain VKM Ac-2596 Isolated from Leaf Gall Induced by Plant-Parasitic Nematodes.</title>
        <authorList>
            <person name="Vasilenko O.V."/>
            <person name="Starodumova I.P."/>
            <person name="Tarlachkov S.V."/>
            <person name="Dorofeeva L.V."/>
            <person name="Evtushenko L.I."/>
        </authorList>
    </citation>
    <scope>NUCLEOTIDE SEQUENCE [LARGE SCALE GENOMIC DNA]</scope>
    <source>
        <strain evidence="1 2">VKM Ac-2596</strain>
    </source>
</reference>
<keyword evidence="2" id="KW-1185">Reference proteome</keyword>
<protein>
    <submittedName>
        <fullName evidence="1">Uncharacterized protein</fullName>
    </submittedName>
</protein>
<comment type="caution">
    <text evidence="1">The sequence shown here is derived from an EMBL/GenBank/DDBJ whole genome shotgun (WGS) entry which is preliminary data.</text>
</comment>
<dbReference type="Proteomes" id="UP000076717">
    <property type="component" value="Unassembled WGS sequence"/>
</dbReference>
<evidence type="ECO:0000313" key="2">
    <source>
        <dbReference type="Proteomes" id="UP000076717"/>
    </source>
</evidence>
<name>A0A162FVG6_9MICO</name>
<dbReference type="EMBL" id="LIIN01000132">
    <property type="protein sequence ID" value="KZX20130.1"/>
    <property type="molecule type" value="Genomic_DNA"/>
</dbReference>
<dbReference type="AlphaFoldDB" id="A0A162FVG6"/>
<gene>
    <name evidence="1" type="ORF">ACH61_02759</name>
</gene>
<accession>A0A162FVG6</accession>